<keyword evidence="2" id="KW-1185">Reference proteome</keyword>
<sequence>MDRRWRRSKHDSLVDGAYVCVRDCRGVLRRHGFITEAHGLCLTVVLRQLVIRDWISNSLSRGMCPDRADDGGVCVARENAVSGATLTEGRFSADDEQFHPRQTGDEPCNTAAQVRNLLAETVRGSDQEAETDSSAGRVAEFCACCATNLAPTIIDVLVPV</sequence>
<dbReference type="Proteomes" id="UP000530660">
    <property type="component" value="Unassembled WGS sequence"/>
</dbReference>
<name>A0A7J7IFI7_9RHOD</name>
<evidence type="ECO:0000313" key="2">
    <source>
        <dbReference type="Proteomes" id="UP000530660"/>
    </source>
</evidence>
<accession>A0A7J7IFI7</accession>
<proteinExistence type="predicted"/>
<organism evidence="1 2">
    <name type="scientific">Cyanidiococcus yangmingshanensis</name>
    <dbReference type="NCBI Taxonomy" id="2690220"/>
    <lineage>
        <taxon>Eukaryota</taxon>
        <taxon>Rhodophyta</taxon>
        <taxon>Bangiophyceae</taxon>
        <taxon>Cyanidiales</taxon>
        <taxon>Cyanidiaceae</taxon>
        <taxon>Cyanidiococcus</taxon>
    </lineage>
</organism>
<gene>
    <name evidence="1" type="ORF">F1559_002343</name>
</gene>
<comment type="caution">
    <text evidence="1">The sequence shown here is derived from an EMBL/GenBank/DDBJ whole genome shotgun (WGS) entry which is preliminary data.</text>
</comment>
<dbReference type="AlphaFoldDB" id="A0A7J7IFI7"/>
<reference evidence="1 2" key="1">
    <citation type="journal article" date="2020" name="J. Phycol.">
        <title>Comparative genome analysis reveals Cyanidiococcus gen. nov., a new extremophilic red algal genus sister to Cyanidioschyzon (Cyanidioschyzonaceae, Rhodophyta).</title>
        <authorList>
            <person name="Liu S.-L."/>
            <person name="Chiang Y.-R."/>
            <person name="Yoon H.S."/>
            <person name="Fu H.-Y."/>
        </authorList>
    </citation>
    <scope>NUCLEOTIDE SEQUENCE [LARGE SCALE GENOMIC DNA]</scope>
    <source>
        <strain evidence="1 2">THAL066</strain>
    </source>
</reference>
<dbReference type="EMBL" id="VWRR01000015">
    <property type="protein sequence ID" value="KAF6001277.1"/>
    <property type="molecule type" value="Genomic_DNA"/>
</dbReference>
<protein>
    <submittedName>
        <fullName evidence="1">Uncharacterized protein</fullName>
    </submittedName>
</protein>
<evidence type="ECO:0000313" key="1">
    <source>
        <dbReference type="EMBL" id="KAF6001277.1"/>
    </source>
</evidence>